<dbReference type="AlphaFoldDB" id="A0A0A0K3G3"/>
<feature type="transmembrane region" description="Helical" evidence="2">
    <location>
        <begin position="6"/>
        <end position="28"/>
    </location>
</feature>
<reference evidence="3 4" key="2">
    <citation type="journal article" date="2009" name="PLoS ONE">
        <title>An integrated genetic and cytogenetic map of the cucumber genome.</title>
        <authorList>
            <person name="Ren Y."/>
            <person name="Zhang Z."/>
            <person name="Liu J."/>
            <person name="Staub J.E."/>
            <person name="Han Y."/>
            <person name="Cheng Z."/>
            <person name="Li X."/>
            <person name="Lu J."/>
            <person name="Miao H."/>
            <person name="Kang H."/>
            <person name="Xie B."/>
            <person name="Gu X."/>
            <person name="Wang X."/>
            <person name="Du Y."/>
            <person name="Jin W."/>
            <person name="Huang S."/>
        </authorList>
    </citation>
    <scope>NUCLEOTIDE SEQUENCE [LARGE SCALE GENOMIC DNA]</scope>
    <source>
        <strain evidence="4">cv. 9930</strain>
    </source>
</reference>
<feature type="region of interest" description="Disordered" evidence="1">
    <location>
        <begin position="76"/>
        <end position="102"/>
    </location>
</feature>
<dbReference type="Proteomes" id="UP000029981">
    <property type="component" value="Chromosome 7"/>
</dbReference>
<feature type="compositionally biased region" description="Polar residues" evidence="1">
    <location>
        <begin position="84"/>
        <end position="102"/>
    </location>
</feature>
<evidence type="ECO:0000256" key="2">
    <source>
        <dbReference type="SAM" id="Phobius"/>
    </source>
</evidence>
<dbReference type="EMBL" id="CM002928">
    <property type="protein sequence ID" value="KGN44013.1"/>
    <property type="molecule type" value="Genomic_DNA"/>
</dbReference>
<proteinExistence type="predicted"/>
<reference evidence="3 4" key="1">
    <citation type="journal article" date="2009" name="Nat. Genet.">
        <title>The genome of the cucumber, Cucumis sativus L.</title>
        <authorList>
            <person name="Huang S."/>
            <person name="Li R."/>
            <person name="Zhang Z."/>
            <person name="Li L."/>
            <person name="Gu X."/>
            <person name="Fan W."/>
            <person name="Lucas W.J."/>
            <person name="Wang X."/>
            <person name="Xie B."/>
            <person name="Ni P."/>
            <person name="Ren Y."/>
            <person name="Zhu H."/>
            <person name="Li J."/>
            <person name="Lin K."/>
            <person name="Jin W."/>
            <person name="Fei Z."/>
            <person name="Li G."/>
            <person name="Staub J."/>
            <person name="Kilian A."/>
            <person name="van der Vossen E.A."/>
            <person name="Wu Y."/>
            <person name="Guo J."/>
            <person name="He J."/>
            <person name="Jia Z."/>
            <person name="Ren Y."/>
            <person name="Tian G."/>
            <person name="Lu Y."/>
            <person name="Ruan J."/>
            <person name="Qian W."/>
            <person name="Wang M."/>
            <person name="Huang Q."/>
            <person name="Li B."/>
            <person name="Xuan Z."/>
            <person name="Cao J."/>
            <person name="Asan"/>
            <person name="Wu Z."/>
            <person name="Zhang J."/>
            <person name="Cai Q."/>
            <person name="Bai Y."/>
            <person name="Zhao B."/>
            <person name="Han Y."/>
            <person name="Li Y."/>
            <person name="Li X."/>
            <person name="Wang S."/>
            <person name="Shi Q."/>
            <person name="Liu S."/>
            <person name="Cho W.K."/>
            <person name="Kim J.Y."/>
            <person name="Xu Y."/>
            <person name="Heller-Uszynska K."/>
            <person name="Miao H."/>
            <person name="Cheng Z."/>
            <person name="Zhang S."/>
            <person name="Wu J."/>
            <person name="Yang Y."/>
            <person name="Kang H."/>
            <person name="Li M."/>
            <person name="Liang H."/>
            <person name="Ren X."/>
            <person name="Shi Z."/>
            <person name="Wen M."/>
            <person name="Jian M."/>
            <person name="Yang H."/>
            <person name="Zhang G."/>
            <person name="Yang Z."/>
            <person name="Chen R."/>
            <person name="Liu S."/>
            <person name="Li J."/>
            <person name="Ma L."/>
            <person name="Liu H."/>
            <person name="Zhou Y."/>
            <person name="Zhao J."/>
            <person name="Fang X."/>
            <person name="Li G."/>
            <person name="Fang L."/>
            <person name="Li Y."/>
            <person name="Liu D."/>
            <person name="Zheng H."/>
            <person name="Zhang Y."/>
            <person name="Qin N."/>
            <person name="Li Z."/>
            <person name="Yang G."/>
            <person name="Yang S."/>
            <person name="Bolund L."/>
            <person name="Kristiansen K."/>
            <person name="Zheng H."/>
            <person name="Li S."/>
            <person name="Zhang X."/>
            <person name="Yang H."/>
            <person name="Wang J."/>
            <person name="Sun R."/>
            <person name="Zhang B."/>
            <person name="Jiang S."/>
            <person name="Wang J."/>
            <person name="Du Y."/>
            <person name="Li S."/>
        </authorList>
    </citation>
    <scope>NUCLEOTIDE SEQUENCE [LARGE SCALE GENOMIC DNA]</scope>
    <source>
        <strain evidence="4">cv. 9930</strain>
    </source>
</reference>
<gene>
    <name evidence="3" type="ORF">Csa_7G103280</name>
</gene>
<keyword evidence="4" id="KW-1185">Reference proteome</keyword>
<keyword evidence="2" id="KW-0472">Membrane</keyword>
<keyword evidence="2" id="KW-0812">Transmembrane</keyword>
<evidence type="ECO:0000313" key="4">
    <source>
        <dbReference type="Proteomes" id="UP000029981"/>
    </source>
</evidence>
<protein>
    <submittedName>
        <fullName evidence="3">Uncharacterized protein</fullName>
    </submittedName>
</protein>
<evidence type="ECO:0000313" key="3">
    <source>
        <dbReference type="EMBL" id="KGN44013.1"/>
    </source>
</evidence>
<reference evidence="3 4" key="3">
    <citation type="journal article" date="2010" name="BMC Genomics">
        <title>Transcriptome sequencing and comparative analysis of cucumber flowers with different sex types.</title>
        <authorList>
            <person name="Guo S."/>
            <person name="Zheng Y."/>
            <person name="Joung J.G."/>
            <person name="Liu S."/>
            <person name="Zhang Z."/>
            <person name="Crasta O.R."/>
            <person name="Sobral B.W."/>
            <person name="Xu Y."/>
            <person name="Huang S."/>
            <person name="Fei Z."/>
        </authorList>
    </citation>
    <scope>NUCLEOTIDE SEQUENCE [LARGE SCALE GENOMIC DNA]</scope>
    <source>
        <strain evidence="4">cv. 9930</strain>
    </source>
</reference>
<organism evidence="3 4">
    <name type="scientific">Cucumis sativus</name>
    <name type="common">Cucumber</name>
    <dbReference type="NCBI Taxonomy" id="3659"/>
    <lineage>
        <taxon>Eukaryota</taxon>
        <taxon>Viridiplantae</taxon>
        <taxon>Streptophyta</taxon>
        <taxon>Embryophyta</taxon>
        <taxon>Tracheophyta</taxon>
        <taxon>Spermatophyta</taxon>
        <taxon>Magnoliopsida</taxon>
        <taxon>eudicotyledons</taxon>
        <taxon>Gunneridae</taxon>
        <taxon>Pentapetalae</taxon>
        <taxon>rosids</taxon>
        <taxon>fabids</taxon>
        <taxon>Cucurbitales</taxon>
        <taxon>Cucurbitaceae</taxon>
        <taxon>Benincaseae</taxon>
        <taxon>Cucumis</taxon>
    </lineage>
</organism>
<accession>A0A0A0K3G3</accession>
<name>A0A0A0K3G3_CUCSA</name>
<evidence type="ECO:0000256" key="1">
    <source>
        <dbReference type="SAM" id="MobiDB-lite"/>
    </source>
</evidence>
<sequence>MSFHIGFWLHSLVFTRFSVSGLSFLLILNCRGEAERLEKDKAFAFYIEAQVFFLRHGRSSRKEELQNVHYQRPKCFNSADEHSNGQSLGNRGNQTLSPGNKL</sequence>
<reference evidence="3 4" key="4">
    <citation type="journal article" date="2011" name="BMC Genomics">
        <title>RNA-Seq improves annotation of protein-coding genes in the cucumber genome.</title>
        <authorList>
            <person name="Li Z."/>
            <person name="Zhang Z."/>
            <person name="Yan P."/>
            <person name="Huang S."/>
            <person name="Fei Z."/>
            <person name="Lin K."/>
        </authorList>
    </citation>
    <scope>NUCLEOTIDE SEQUENCE [LARGE SCALE GENOMIC DNA]</scope>
    <source>
        <strain evidence="4">cv. 9930</strain>
    </source>
</reference>
<keyword evidence="2" id="KW-1133">Transmembrane helix</keyword>
<dbReference type="Gramene" id="KGN44013">
    <property type="protein sequence ID" value="KGN44013"/>
    <property type="gene ID" value="Csa_7G103280"/>
</dbReference>